<evidence type="ECO:0000256" key="17">
    <source>
        <dbReference type="ARBA" id="ARBA00078653"/>
    </source>
</evidence>
<dbReference type="FunFam" id="1.20.1070.10:FF:000128">
    <property type="entry name" value="Seven TM Receptor"/>
    <property type="match status" value="1"/>
</dbReference>
<evidence type="ECO:0000256" key="13">
    <source>
        <dbReference type="ARBA" id="ARBA00054965"/>
    </source>
</evidence>
<feature type="transmembrane region" description="Helical" evidence="19">
    <location>
        <begin position="133"/>
        <end position="154"/>
    </location>
</feature>
<evidence type="ECO:0000256" key="8">
    <source>
        <dbReference type="ARBA" id="ARBA00023069"/>
    </source>
</evidence>
<dbReference type="Gene3D" id="3.30.160.60">
    <property type="entry name" value="Classic Zinc Finger"/>
    <property type="match status" value="1"/>
</dbReference>
<evidence type="ECO:0000256" key="16">
    <source>
        <dbReference type="ARBA" id="ARBA00067967"/>
    </source>
</evidence>
<comment type="similarity">
    <text evidence="14">Belongs to the nematode receptor-like protein str family.</text>
</comment>
<evidence type="ECO:0000256" key="19">
    <source>
        <dbReference type="SAM" id="Phobius"/>
    </source>
</evidence>
<dbReference type="GO" id="GO:0060170">
    <property type="term" value="C:ciliary membrane"/>
    <property type="evidence" value="ECO:0007669"/>
    <property type="project" value="UniProtKB-SubCell"/>
</dbReference>
<feature type="transmembrane region" description="Helical" evidence="19">
    <location>
        <begin position="89"/>
        <end position="113"/>
    </location>
</feature>
<organism evidence="20 21">
    <name type="scientific">Caenorhabditis briggsae</name>
    <dbReference type="NCBI Taxonomy" id="6238"/>
    <lineage>
        <taxon>Eukaryota</taxon>
        <taxon>Metazoa</taxon>
        <taxon>Ecdysozoa</taxon>
        <taxon>Nematoda</taxon>
        <taxon>Chromadorea</taxon>
        <taxon>Rhabditida</taxon>
        <taxon>Rhabditina</taxon>
        <taxon>Rhabditomorpha</taxon>
        <taxon>Rhabditoidea</taxon>
        <taxon>Rhabditidae</taxon>
        <taxon>Peloderinae</taxon>
        <taxon>Caenorhabditis</taxon>
    </lineage>
</organism>
<evidence type="ECO:0000256" key="12">
    <source>
        <dbReference type="ARBA" id="ARBA00023273"/>
    </source>
</evidence>
<keyword evidence="8" id="KW-0969">Cilium</keyword>
<dbReference type="GO" id="GO:0007608">
    <property type="term" value="P:sensory perception of smell"/>
    <property type="evidence" value="ECO:0007669"/>
    <property type="project" value="UniProtKB-KW"/>
</dbReference>
<keyword evidence="9 19" id="KW-0472">Membrane</keyword>
<evidence type="ECO:0000313" key="21">
    <source>
        <dbReference type="Proteomes" id="UP000827892"/>
    </source>
</evidence>
<dbReference type="EMBL" id="CP090894">
    <property type="protein sequence ID" value="ULT93785.1"/>
    <property type="molecule type" value="Genomic_DNA"/>
</dbReference>
<keyword evidence="12" id="KW-0966">Cell projection</keyword>
<evidence type="ECO:0000256" key="3">
    <source>
        <dbReference type="ARBA" id="ARBA00022500"/>
    </source>
</evidence>
<dbReference type="InterPro" id="IPR036236">
    <property type="entry name" value="Znf_C2H2_sf"/>
</dbReference>
<dbReference type="SUPFAM" id="SSF57667">
    <property type="entry name" value="beta-beta-alpha zinc fingers"/>
    <property type="match status" value="1"/>
</dbReference>
<dbReference type="SUPFAM" id="SSF81321">
    <property type="entry name" value="Family A G protein-coupled receptor-like"/>
    <property type="match status" value="1"/>
</dbReference>
<keyword evidence="10" id="KW-0675">Receptor</keyword>
<proteinExistence type="inferred from homology"/>
<evidence type="ECO:0000256" key="1">
    <source>
        <dbReference type="ARBA" id="ARBA00004272"/>
    </source>
</evidence>
<feature type="transmembrane region" description="Helical" evidence="19">
    <location>
        <begin position="6"/>
        <end position="32"/>
    </location>
</feature>
<protein>
    <recommendedName>
        <fullName evidence="16">Serpentine receptor class r-10</fullName>
    </recommendedName>
    <alternativeName>
        <fullName evidence="17">Odorant response abnormal protein 10</fullName>
    </alternativeName>
    <alternativeName>
        <fullName evidence="18">Olfactory receptor 10</fullName>
    </alternativeName>
</protein>
<name>A0AAE9D4N4_CAEBR</name>
<comment type="subunit">
    <text evidence="15">Interacts with odr-4.</text>
</comment>
<keyword evidence="3" id="KW-0145">Chemotaxis</keyword>
<sequence>MDAVPKIKWFIGLVSMLLSIPSNCILIFLVITKSPEKMGNYRHLMCYFSIMSMVVAVLNGTTQLYILSENRFVMVMNLEDTFLENHPKVALWILGLTCASFQAIFVVTSINFIFRYFALERQGRLKYFAGKRLLLWITAPWVMGAMSMTSTILMGPRESMTERLRPDLLRRFNLNIDKTTYSGCFYYTIDEFGNSYINWRELWYLSLVNVMIWVSLYSILYFGYKSYKIVKGLIAQGENEYSRNLQTQLYKALVAQTLIPVFFIFIPVILYFISPYIGLCNDWAALLLQALCQLYPFFEPIPIIFLVDDYRNAFLNFFRRVLSKNQVASVQVYEPNQDSFFRRVLSKNQVTSVQVYEPNQDTGCDYSSTKKSQLAAHLRTHMAVRAHLCKICGRGFLSTAIDKGYRSVTIHSDSQFVQDAITGSGNFQR</sequence>
<keyword evidence="4" id="KW-0716">Sensory transduction</keyword>
<keyword evidence="11" id="KW-0325">Glycoprotein</keyword>
<keyword evidence="7 19" id="KW-1133">Transmembrane helix</keyword>
<comment type="subcellular location">
    <subcellularLocation>
        <location evidence="1">Cell projection</location>
        <location evidence="1">Cilium membrane</location>
        <topology evidence="1">Multi-pass membrane protein</topology>
    </subcellularLocation>
</comment>
<dbReference type="Proteomes" id="UP000827892">
    <property type="component" value="Chromosome IV"/>
</dbReference>
<dbReference type="Pfam" id="PF10326">
    <property type="entry name" value="7TM_GPCR_Str"/>
    <property type="match status" value="1"/>
</dbReference>
<evidence type="ECO:0000256" key="6">
    <source>
        <dbReference type="ARBA" id="ARBA00022725"/>
    </source>
</evidence>
<gene>
    <name evidence="20" type="ORF">L3Y34_003344</name>
</gene>
<evidence type="ECO:0000256" key="11">
    <source>
        <dbReference type="ARBA" id="ARBA00023180"/>
    </source>
</evidence>
<keyword evidence="2" id="KW-1003">Cell membrane</keyword>
<evidence type="ECO:0000256" key="2">
    <source>
        <dbReference type="ARBA" id="ARBA00022475"/>
    </source>
</evidence>
<evidence type="ECO:0000256" key="10">
    <source>
        <dbReference type="ARBA" id="ARBA00023170"/>
    </source>
</evidence>
<reference evidence="20 21" key="1">
    <citation type="submission" date="2022-05" db="EMBL/GenBank/DDBJ databases">
        <title>Chromosome-level reference genomes for two strains of Caenorhabditis briggsae: an improved platform for comparative genomics.</title>
        <authorList>
            <person name="Stevens L."/>
            <person name="Andersen E.C."/>
        </authorList>
    </citation>
    <scope>NUCLEOTIDE SEQUENCE [LARGE SCALE GENOMIC DNA]</scope>
    <source>
        <strain evidence="20">QX1410_ONT</strain>
        <tissue evidence="20">Whole-organism</tissue>
    </source>
</reference>
<feature type="transmembrane region" description="Helical" evidence="19">
    <location>
        <begin position="253"/>
        <end position="277"/>
    </location>
</feature>
<evidence type="ECO:0000256" key="7">
    <source>
        <dbReference type="ARBA" id="ARBA00022989"/>
    </source>
</evidence>
<evidence type="ECO:0000256" key="15">
    <source>
        <dbReference type="ARBA" id="ARBA00064300"/>
    </source>
</evidence>
<feature type="transmembrane region" description="Helical" evidence="19">
    <location>
        <begin position="44"/>
        <end position="66"/>
    </location>
</feature>
<comment type="function">
    <text evidence="13">An odorant receptor which affects chemotaxis to the volatile odorant diacetyl. Specifies AWA neuronal cell fate via the odr-7 pathway.</text>
</comment>
<dbReference type="PANTHER" id="PTHR22943">
    <property type="entry name" value="7-TRANSMEMBRANE DOMAIN RECEPTOR C.ELEGANS"/>
    <property type="match status" value="1"/>
</dbReference>
<dbReference type="AlphaFoldDB" id="A0AAE9D4N4"/>
<evidence type="ECO:0000256" key="9">
    <source>
        <dbReference type="ARBA" id="ARBA00023136"/>
    </source>
</evidence>
<dbReference type="InterPro" id="IPR019428">
    <property type="entry name" value="7TM_GPCR_serpentine_rcpt_Str"/>
</dbReference>
<evidence type="ECO:0000256" key="18">
    <source>
        <dbReference type="ARBA" id="ARBA00082489"/>
    </source>
</evidence>
<dbReference type="GO" id="GO:0006935">
    <property type="term" value="P:chemotaxis"/>
    <property type="evidence" value="ECO:0007669"/>
    <property type="project" value="UniProtKB-KW"/>
</dbReference>
<feature type="transmembrane region" description="Helical" evidence="19">
    <location>
        <begin position="202"/>
        <end position="224"/>
    </location>
</feature>
<keyword evidence="5 19" id="KW-0812">Transmembrane</keyword>
<accession>A0AAE9D4N4</accession>
<dbReference type="PANTHER" id="PTHR22943:SF251">
    <property type="entry name" value="SEVEN TM RECEPTOR"/>
    <property type="match status" value="1"/>
</dbReference>
<evidence type="ECO:0000256" key="4">
    <source>
        <dbReference type="ARBA" id="ARBA00022606"/>
    </source>
</evidence>
<evidence type="ECO:0000256" key="14">
    <source>
        <dbReference type="ARBA" id="ARBA00061678"/>
    </source>
</evidence>
<evidence type="ECO:0000313" key="20">
    <source>
        <dbReference type="EMBL" id="ULT93785.1"/>
    </source>
</evidence>
<keyword evidence="6" id="KW-0552">Olfaction</keyword>
<feature type="transmembrane region" description="Helical" evidence="19">
    <location>
        <begin position="283"/>
        <end position="307"/>
    </location>
</feature>
<evidence type="ECO:0000256" key="5">
    <source>
        <dbReference type="ARBA" id="ARBA00022692"/>
    </source>
</evidence>